<evidence type="ECO:0000313" key="1">
    <source>
        <dbReference type="EMBL" id="ADU67035.1"/>
    </source>
</evidence>
<accession>E6W471</accession>
<dbReference type="STRING" id="653733.Selin_2319"/>
<dbReference type="HOGENOM" id="CLU_092344_0_0_0"/>
<name>E6W471_DESIS</name>
<reference evidence="1 2" key="1">
    <citation type="submission" date="2010-12" db="EMBL/GenBank/DDBJ databases">
        <title>Complete sequence of Desulfurispirillum indicum S5.</title>
        <authorList>
            <consortium name="US DOE Joint Genome Institute"/>
            <person name="Lucas S."/>
            <person name="Copeland A."/>
            <person name="Lapidus A."/>
            <person name="Cheng J.-F."/>
            <person name="Goodwin L."/>
            <person name="Pitluck S."/>
            <person name="Chertkov O."/>
            <person name="Held B."/>
            <person name="Detter J.C."/>
            <person name="Han C."/>
            <person name="Tapia R."/>
            <person name="Land M."/>
            <person name="Hauser L."/>
            <person name="Kyrpides N."/>
            <person name="Ivanova N."/>
            <person name="Mikhailova N."/>
            <person name="Haggblom M."/>
            <person name="Rauschenbach I."/>
            <person name="Bini E."/>
            <person name="Woyke T."/>
        </authorList>
    </citation>
    <scope>NUCLEOTIDE SEQUENCE [LARGE SCALE GENOMIC DNA]</scope>
    <source>
        <strain evidence="2">ATCC BAA-1389 / DSM 22839 / S5</strain>
    </source>
</reference>
<gene>
    <name evidence="1" type="ordered locus">Selin_2319</name>
</gene>
<dbReference type="Proteomes" id="UP000002572">
    <property type="component" value="Chromosome"/>
</dbReference>
<dbReference type="InParanoid" id="E6W471"/>
<dbReference type="AlphaFoldDB" id="E6W471"/>
<organism evidence="1 2">
    <name type="scientific">Desulfurispirillum indicum (strain ATCC BAA-1389 / DSM 22839 / S5)</name>
    <dbReference type="NCBI Taxonomy" id="653733"/>
    <lineage>
        <taxon>Bacteria</taxon>
        <taxon>Pseudomonadati</taxon>
        <taxon>Chrysiogenota</taxon>
        <taxon>Chrysiogenia</taxon>
        <taxon>Chrysiogenales</taxon>
        <taxon>Chrysiogenaceae</taxon>
        <taxon>Desulfurispirillum</taxon>
    </lineage>
</organism>
<dbReference type="EMBL" id="CP002432">
    <property type="protein sequence ID" value="ADU67035.1"/>
    <property type="molecule type" value="Genomic_DNA"/>
</dbReference>
<keyword evidence="2" id="KW-1185">Reference proteome</keyword>
<protein>
    <submittedName>
        <fullName evidence="1">Uncharacterized protein</fullName>
    </submittedName>
</protein>
<evidence type="ECO:0000313" key="2">
    <source>
        <dbReference type="Proteomes" id="UP000002572"/>
    </source>
</evidence>
<proteinExistence type="predicted"/>
<sequence>MDIVLFDRAKRTQKRAPRTPVFPAPLLACSGDPAAGCSKRPICCVAGHRSSLRRTGSTPPSCFARALHLGLFALPDPCLPAVLPDHSLPVSVPFGSCQPGVALTGRAQGGTACFCLSPVCWPSQDAPTGTLWTRRVAATTAATANQKPWRAVVCGPQFQASGRLKRTALGAAFAPLFAGKKWQKKLINRVRAMPSDTVCAELFPPFQHGIRVDPDTQLFRGCES</sequence>
<dbReference type="KEGG" id="din:Selin_2319"/>